<feature type="transmembrane region" description="Helical" evidence="7">
    <location>
        <begin position="316"/>
        <end position="339"/>
    </location>
</feature>
<proteinExistence type="predicted"/>
<reference evidence="10 11" key="1">
    <citation type="submission" date="2018-02" db="EMBL/GenBank/DDBJ databases">
        <title>Discovery of a pederin family compound in a non-symbiotic bloom-forming cyanobacterium.</title>
        <authorList>
            <person name="Kust A."/>
            <person name="Mares J."/>
            <person name="Jokela J."/>
            <person name="Urajova P."/>
            <person name="Hajek J."/>
            <person name="Saurav K."/>
            <person name="Voracova K."/>
            <person name="Fewer D.P."/>
            <person name="Haapaniemi E."/>
            <person name="Permi P."/>
            <person name="Rehakova K."/>
            <person name="Sivonen K."/>
            <person name="Hrouzek P."/>
        </authorList>
    </citation>
    <scope>NUCLEOTIDE SEQUENCE [LARGE SCALE GENOMIC DNA]</scope>
    <source>
        <strain evidence="10 11">CHARLIE-1</strain>
    </source>
</reference>
<evidence type="ECO:0000256" key="3">
    <source>
        <dbReference type="ARBA" id="ARBA00022692"/>
    </source>
</evidence>
<gene>
    <name evidence="10" type="ORF">CUN59_04655</name>
</gene>
<feature type="transmembrane region" description="Helical" evidence="7">
    <location>
        <begin position="37"/>
        <end position="60"/>
    </location>
</feature>
<organism evidence="10 11">
    <name type="scientific">Cuspidothrix issatschenkoi CHARLIE-1</name>
    <dbReference type="NCBI Taxonomy" id="2052836"/>
    <lineage>
        <taxon>Bacteria</taxon>
        <taxon>Bacillati</taxon>
        <taxon>Cyanobacteriota</taxon>
        <taxon>Cyanophyceae</taxon>
        <taxon>Nostocales</taxon>
        <taxon>Aphanizomenonaceae</taxon>
        <taxon>Cuspidothrix</taxon>
    </lineage>
</organism>
<dbReference type="Gene3D" id="1.20.1530.20">
    <property type="match status" value="1"/>
</dbReference>
<feature type="domain" description="UspA" evidence="8">
    <location>
        <begin position="436"/>
        <end position="572"/>
    </location>
</feature>
<comment type="subcellular location">
    <subcellularLocation>
        <location evidence="1">Membrane</location>
        <topology evidence="1">Multi-pass membrane protein</topology>
    </subcellularLocation>
</comment>
<protein>
    <submittedName>
        <fullName evidence="10">Sodium:proton antiporter</fullName>
    </submittedName>
</protein>
<evidence type="ECO:0000259" key="8">
    <source>
        <dbReference type="Pfam" id="PF00582"/>
    </source>
</evidence>
<dbReference type="Pfam" id="PF00582">
    <property type="entry name" value="Usp"/>
    <property type="match status" value="1"/>
</dbReference>
<evidence type="ECO:0000256" key="4">
    <source>
        <dbReference type="ARBA" id="ARBA00022989"/>
    </source>
</evidence>
<evidence type="ECO:0000256" key="6">
    <source>
        <dbReference type="ARBA" id="ARBA00023136"/>
    </source>
</evidence>
<dbReference type="AlphaFoldDB" id="A0A2S6CXJ2"/>
<feature type="transmembrane region" description="Helical" evidence="7">
    <location>
        <begin position="66"/>
        <end position="87"/>
    </location>
</feature>
<accession>A0A2S6CXJ2</accession>
<feature type="transmembrane region" description="Helical" evidence="7">
    <location>
        <begin position="132"/>
        <end position="155"/>
    </location>
</feature>
<evidence type="ECO:0000256" key="1">
    <source>
        <dbReference type="ARBA" id="ARBA00004141"/>
    </source>
</evidence>
<feature type="transmembrane region" description="Helical" evidence="7">
    <location>
        <begin position="288"/>
        <end position="304"/>
    </location>
</feature>
<feature type="transmembrane region" description="Helical" evidence="7">
    <location>
        <begin position="167"/>
        <end position="188"/>
    </location>
</feature>
<dbReference type="InterPro" id="IPR006016">
    <property type="entry name" value="UspA"/>
</dbReference>
<keyword evidence="2" id="KW-0813">Transport</keyword>
<dbReference type="GO" id="GO:0016020">
    <property type="term" value="C:membrane"/>
    <property type="evidence" value="ECO:0007669"/>
    <property type="project" value="UniProtKB-SubCell"/>
</dbReference>
<sequence length="730" mass="80710">MHTVILVLVEVLIVIGISRIVGLGFKAIKQPLVIGEICAGIMLGPSLFGFIAPNLAASIFPPETMPFLNVLSQIGLIFFMFLIGLELNPKYLSGNLKTAILISNFSIIVPFASAFLLSFVLYPLVSANHVNFLAFGLFLGAAMSITAFPVLARIITENNLQGTRLGTLALTCAAVDDVTAWCILAVAIAVARHGRIDSQAIITIIESIVYIGFMFTVGRWFLKRLSRHHRRAGRLSQFLLAVIYMGVVSSALITEFIGIHLIFGAFLLGAVMPKDEALVRELATKTEDFVLIFLLPVFFAYSGLKTQIGLLNRPHLWLLCALILLVAIGGKFCGAYIAARISGIEKREASAIGWLMNTRGLTELIVLNIGLELGVITPLLFTMLVIMALVTTFMTSPLLEWTYPKRLIRLDVIEPEPELEPEPTPEIRELEINQYRILVPVANPSTQKGLLQLATAIAINNRQAAIIYPLSLIELEENYGFENTPSEANRLIAERRQKLEELINTLEPPITRSYIHPLIRISSNVARETAQIAEIEQPDLVLVGWHRPAFSNNRLGGRVGQILSTAPVDVAVFIDKGGERLESLLVPYSANIHDDLALIIALRMLLNRDTCMLQVLQVFTGNHVQDELSYELNTMIEQLPPNVRDRIQIKTVTSPEPMQAVVAVSEAVDLTIVGTSRVWGIERQTLGRYTDQLAIQCRSSLLITRRYSQVTSHLTSLLPTINHQQIISNA</sequence>
<evidence type="ECO:0000256" key="5">
    <source>
        <dbReference type="ARBA" id="ARBA00023065"/>
    </source>
</evidence>
<dbReference type="InterPro" id="IPR006153">
    <property type="entry name" value="Cation/H_exchanger_TM"/>
</dbReference>
<evidence type="ECO:0000256" key="7">
    <source>
        <dbReference type="SAM" id="Phobius"/>
    </source>
</evidence>
<feature type="transmembrane region" description="Helical" evidence="7">
    <location>
        <begin position="200"/>
        <end position="222"/>
    </location>
</feature>
<dbReference type="Gene3D" id="3.40.50.12370">
    <property type="match status" value="1"/>
</dbReference>
<comment type="caution">
    <text evidence="10">The sequence shown here is derived from an EMBL/GenBank/DDBJ whole genome shotgun (WGS) entry which is preliminary data.</text>
</comment>
<evidence type="ECO:0000313" key="10">
    <source>
        <dbReference type="EMBL" id="PPJ64442.1"/>
    </source>
</evidence>
<evidence type="ECO:0000313" key="11">
    <source>
        <dbReference type="Proteomes" id="UP000239589"/>
    </source>
</evidence>
<dbReference type="Pfam" id="PF00999">
    <property type="entry name" value="Na_H_Exchanger"/>
    <property type="match status" value="1"/>
</dbReference>
<dbReference type="Proteomes" id="UP000239589">
    <property type="component" value="Unassembled WGS sequence"/>
</dbReference>
<keyword evidence="5" id="KW-0406">Ion transport</keyword>
<dbReference type="EMBL" id="PGEM01000027">
    <property type="protein sequence ID" value="PPJ64442.1"/>
    <property type="molecule type" value="Genomic_DNA"/>
</dbReference>
<keyword evidence="6 7" id="KW-0472">Membrane</keyword>
<dbReference type="PANTHER" id="PTHR32468">
    <property type="entry name" value="CATION/H + ANTIPORTER"/>
    <property type="match status" value="1"/>
</dbReference>
<dbReference type="GO" id="GO:1902600">
    <property type="term" value="P:proton transmembrane transport"/>
    <property type="evidence" value="ECO:0007669"/>
    <property type="project" value="InterPro"/>
</dbReference>
<feature type="transmembrane region" description="Helical" evidence="7">
    <location>
        <begin position="99"/>
        <end position="120"/>
    </location>
</feature>
<keyword evidence="4 7" id="KW-1133">Transmembrane helix</keyword>
<dbReference type="GO" id="GO:0015297">
    <property type="term" value="F:antiporter activity"/>
    <property type="evidence" value="ECO:0007669"/>
    <property type="project" value="InterPro"/>
</dbReference>
<dbReference type="SUPFAM" id="SSF52402">
    <property type="entry name" value="Adenine nucleotide alpha hydrolases-like"/>
    <property type="match status" value="1"/>
</dbReference>
<feature type="transmembrane region" description="Helical" evidence="7">
    <location>
        <begin position="6"/>
        <end position="25"/>
    </location>
</feature>
<dbReference type="PANTHER" id="PTHR32468:SF0">
    <property type="entry name" value="K(+)_H(+) ANTIPORTER 1"/>
    <property type="match status" value="1"/>
</dbReference>
<evidence type="ECO:0000259" key="9">
    <source>
        <dbReference type="Pfam" id="PF00999"/>
    </source>
</evidence>
<dbReference type="InterPro" id="IPR038770">
    <property type="entry name" value="Na+/solute_symporter_sf"/>
</dbReference>
<feature type="transmembrane region" description="Helical" evidence="7">
    <location>
        <begin position="375"/>
        <end position="399"/>
    </location>
</feature>
<keyword evidence="3 7" id="KW-0812">Transmembrane</keyword>
<dbReference type="InterPro" id="IPR050794">
    <property type="entry name" value="CPA2_transporter"/>
</dbReference>
<feature type="domain" description="Cation/H+ exchanger transmembrane" evidence="9">
    <location>
        <begin position="19"/>
        <end position="401"/>
    </location>
</feature>
<dbReference type="OrthoDB" id="9793589at2"/>
<name>A0A2S6CXJ2_9CYAN</name>
<feature type="transmembrane region" description="Helical" evidence="7">
    <location>
        <begin position="242"/>
        <end position="268"/>
    </location>
</feature>
<evidence type="ECO:0000256" key="2">
    <source>
        <dbReference type="ARBA" id="ARBA00022448"/>
    </source>
</evidence>
<dbReference type="RefSeq" id="WP_104386740.1">
    <property type="nucleotide sequence ID" value="NZ_PGEM01000027.1"/>
</dbReference>
<keyword evidence="11" id="KW-1185">Reference proteome</keyword>